<evidence type="ECO:0000313" key="3">
    <source>
        <dbReference type="Proteomes" id="UP000324585"/>
    </source>
</evidence>
<dbReference type="EMBL" id="VRMN01000018">
    <property type="protein sequence ID" value="KAA8490814.1"/>
    <property type="molecule type" value="Genomic_DNA"/>
</dbReference>
<proteinExistence type="predicted"/>
<protein>
    <submittedName>
        <fullName evidence="2">Uncharacterized protein</fullName>
    </submittedName>
</protein>
<evidence type="ECO:0000313" key="2">
    <source>
        <dbReference type="EMBL" id="KAA8490814.1"/>
    </source>
</evidence>
<reference evidence="3" key="1">
    <citation type="journal article" date="2019" name="Nat. Commun.">
        <title>Expansion of phycobilisome linker gene families in mesophilic red algae.</title>
        <authorList>
            <person name="Lee J."/>
            <person name="Kim D."/>
            <person name="Bhattacharya D."/>
            <person name="Yoon H.S."/>
        </authorList>
    </citation>
    <scope>NUCLEOTIDE SEQUENCE [LARGE SCALE GENOMIC DNA]</scope>
    <source>
        <strain evidence="3">CCMP 1328</strain>
    </source>
</reference>
<dbReference type="Proteomes" id="UP000324585">
    <property type="component" value="Unassembled WGS sequence"/>
</dbReference>
<keyword evidence="3" id="KW-1185">Reference proteome</keyword>
<gene>
    <name evidence="2" type="ORF">FVE85_1261</name>
</gene>
<evidence type="ECO:0000256" key="1">
    <source>
        <dbReference type="SAM" id="MobiDB-lite"/>
    </source>
</evidence>
<dbReference type="AlphaFoldDB" id="A0A5J4YJ46"/>
<sequence>MVSYTMVQQTQLPYNSNGVTARLPVAADHPSSAPQLKVRPNTACGTGTCRLARGYKPTGTNDAMPIPIVNGFMKSRIGAAAMACAAANAAACGTDTSPLATGRFLVRSTRASISRSNMSFTVQPTPRRSTDPTANEHSRPALGKLPGGATIAIDSAPGQNKSPLPIGLSSRISLPYGDTLTSFHFCCTGSTRASTCSAWCRKWANQSGSCASRVLSTGRLLCSPPISCPKDPAFFAKFGRPSCSSAGSCPCAARCVVQAIRSPRADARRIESNGCEPRASVSARKANAGACIFAMACISDSASTSL</sequence>
<accession>A0A5J4YJ46</accession>
<feature type="compositionally biased region" description="Polar residues" evidence="1">
    <location>
        <begin position="116"/>
        <end position="127"/>
    </location>
</feature>
<organism evidence="2 3">
    <name type="scientific">Porphyridium purpureum</name>
    <name type="common">Red alga</name>
    <name type="synonym">Porphyridium cruentum</name>
    <dbReference type="NCBI Taxonomy" id="35688"/>
    <lineage>
        <taxon>Eukaryota</taxon>
        <taxon>Rhodophyta</taxon>
        <taxon>Bangiophyceae</taxon>
        <taxon>Porphyridiales</taxon>
        <taxon>Porphyridiaceae</taxon>
        <taxon>Porphyridium</taxon>
    </lineage>
</organism>
<feature type="region of interest" description="Disordered" evidence="1">
    <location>
        <begin position="116"/>
        <end position="142"/>
    </location>
</feature>
<comment type="caution">
    <text evidence="2">The sequence shown here is derived from an EMBL/GenBank/DDBJ whole genome shotgun (WGS) entry which is preliminary data.</text>
</comment>
<name>A0A5J4YJ46_PORPP</name>
<feature type="compositionally biased region" description="Basic and acidic residues" evidence="1">
    <location>
        <begin position="128"/>
        <end position="139"/>
    </location>
</feature>